<name>A0A1H3JHK3_9FIRM</name>
<dbReference type="AlphaFoldDB" id="A0A1H3JHK3"/>
<proteinExistence type="predicted"/>
<keyword evidence="1" id="KW-1133">Transmembrane helix</keyword>
<protein>
    <recommendedName>
        <fullName evidence="4">MacB-like core domain-containing protein</fullName>
    </recommendedName>
</protein>
<dbReference type="Proteomes" id="UP000183918">
    <property type="component" value="Unassembled WGS sequence"/>
</dbReference>
<keyword evidence="1" id="KW-0812">Transmembrane</keyword>
<evidence type="ECO:0000313" key="2">
    <source>
        <dbReference type="EMBL" id="SDY39453.1"/>
    </source>
</evidence>
<evidence type="ECO:0000256" key="1">
    <source>
        <dbReference type="SAM" id="Phobius"/>
    </source>
</evidence>
<dbReference type="STRING" id="1122142.SAMN02910414_01468"/>
<feature type="transmembrane region" description="Helical" evidence="1">
    <location>
        <begin position="323"/>
        <end position="351"/>
    </location>
</feature>
<accession>A0A1H3JHK3</accession>
<sequence length="407" mass="46557">MKNFSFFIKKIFLKRWILSLTLIFFLLSANFLIFTAVRSLFLTRGGYDEMSRLNKNGIFVSNLDPSSAGVDVTSVEPKRVNGVYDYIDKNFKYALHNEGDLITIPNDKSMDVPLVYMNKEYYDLNGLKSKVGKKLYFDYRLKSDKIPVFVGAGLSKNYPIGAEIKTEIPALGRKVTLKVQGILKKNECHANYYALNSMSYYNYSIIIPINKEFFMKANSAFKVDTILETIIINGSKESVSNLSKEIHDEWKIKVNFYSQKENNEFFEDYYLYRMRLIVILTIIFLAIIIGVSIWNAVVCVRLMKKDFTINLLVGMSYKELKKILYKSFAIIFTLNILVVSVHSAMCRVIAWKSKNALVVSYGFLGLASNEWLGVLAMILVDSLIGVIIVECIVKRIKKIPISLGVMQ</sequence>
<keyword evidence="1" id="KW-0472">Membrane</keyword>
<feature type="transmembrane region" description="Helical" evidence="1">
    <location>
        <begin position="276"/>
        <end position="302"/>
    </location>
</feature>
<reference evidence="2 3" key="1">
    <citation type="submission" date="2016-10" db="EMBL/GenBank/DDBJ databases">
        <authorList>
            <person name="de Groot N.N."/>
        </authorList>
    </citation>
    <scope>NUCLEOTIDE SEQUENCE [LARGE SCALE GENOMIC DNA]</scope>
    <source>
        <strain evidence="2 3">DSM 14045</strain>
    </source>
</reference>
<keyword evidence="3" id="KW-1185">Reference proteome</keyword>
<evidence type="ECO:0000313" key="3">
    <source>
        <dbReference type="Proteomes" id="UP000183918"/>
    </source>
</evidence>
<feature type="transmembrane region" description="Helical" evidence="1">
    <location>
        <begin position="371"/>
        <end position="393"/>
    </location>
</feature>
<gene>
    <name evidence="2" type="ORF">SAMN02910414_01468</name>
</gene>
<evidence type="ECO:0008006" key="4">
    <source>
        <dbReference type="Google" id="ProtNLM"/>
    </source>
</evidence>
<dbReference type="eggNOG" id="ENOG502Z9AZ">
    <property type="taxonomic scope" value="Bacteria"/>
</dbReference>
<organism evidence="2 3">
    <name type="scientific">Lachnobacterium bovis DSM 14045</name>
    <dbReference type="NCBI Taxonomy" id="1122142"/>
    <lineage>
        <taxon>Bacteria</taxon>
        <taxon>Bacillati</taxon>
        <taxon>Bacillota</taxon>
        <taxon>Clostridia</taxon>
        <taxon>Lachnospirales</taxon>
        <taxon>Lachnospiraceae</taxon>
        <taxon>Lachnobacterium</taxon>
    </lineage>
</organism>
<dbReference type="EMBL" id="FNPG01000016">
    <property type="protein sequence ID" value="SDY39453.1"/>
    <property type="molecule type" value="Genomic_DNA"/>
</dbReference>